<evidence type="ECO:0008006" key="5">
    <source>
        <dbReference type="Google" id="ProtNLM"/>
    </source>
</evidence>
<dbReference type="InterPro" id="IPR002347">
    <property type="entry name" value="SDR_fam"/>
</dbReference>
<dbReference type="Gene3D" id="3.40.50.720">
    <property type="entry name" value="NAD(P)-binding Rossmann-like Domain"/>
    <property type="match status" value="1"/>
</dbReference>
<sequence>MLRTEQDLPDLSGKRAVVTGATSGLGFEAARMLVMAGADVVLVGRSAEKGDAVLARLSEQNPTGKARFQQIDLTSLASVATGAGRLLDEDQPIDILINNAGIMAPPKRLTTEDGFEAQFGTNHLAHFALTFHLLPLLRKSAAQRVVSVASLAALFGRIHFGDLQAQKGYDDMRTYAQSKLANLLFTNELDRRSAAGRWGITALAAHPGLSRTSLFKKQNEDKGLADRLGDLFSPFFSQSAAAGALPLVAAAIDPDAEPGDYYGPGRWFGMNGAPRKVRQPRAAGDPGVSLRLWDVSEALTGLRYPD</sequence>
<dbReference type="PATRIC" id="fig|429727.3.peg.2833"/>
<dbReference type="NCBIfam" id="NF004513">
    <property type="entry name" value="PRK05854.1"/>
    <property type="match status" value="1"/>
</dbReference>
<dbReference type="PRINTS" id="PR00081">
    <property type="entry name" value="GDHRDH"/>
</dbReference>
<dbReference type="GO" id="GO:0016491">
    <property type="term" value="F:oxidoreductase activity"/>
    <property type="evidence" value="ECO:0007669"/>
    <property type="project" value="UniProtKB-KW"/>
</dbReference>
<evidence type="ECO:0000313" key="4">
    <source>
        <dbReference type="Proteomes" id="UP000033649"/>
    </source>
</evidence>
<evidence type="ECO:0000256" key="2">
    <source>
        <dbReference type="RuleBase" id="RU000363"/>
    </source>
</evidence>
<proteinExistence type="inferred from homology"/>
<dbReference type="PANTHER" id="PTHR43157:SF31">
    <property type="entry name" value="PHOSPHATIDYLINOSITOL-GLYCAN BIOSYNTHESIS CLASS F PROTEIN"/>
    <property type="match status" value="1"/>
</dbReference>
<name>A0A0F5FHR0_9HYPH</name>
<dbReference type="EMBL" id="JZEY01000061">
    <property type="protein sequence ID" value="KKB07737.1"/>
    <property type="molecule type" value="Genomic_DNA"/>
</dbReference>
<evidence type="ECO:0000313" key="3">
    <source>
        <dbReference type="EMBL" id="KKB07737.1"/>
    </source>
</evidence>
<accession>A0A0F5FHR0</accession>
<dbReference type="Pfam" id="PF00106">
    <property type="entry name" value="adh_short"/>
    <property type="match status" value="1"/>
</dbReference>
<dbReference type="OrthoDB" id="109589at2"/>
<comment type="caution">
    <text evidence="3">The sequence shown here is derived from an EMBL/GenBank/DDBJ whole genome shotgun (WGS) entry which is preliminary data.</text>
</comment>
<dbReference type="InterPro" id="IPR036291">
    <property type="entry name" value="NAD(P)-bd_dom_sf"/>
</dbReference>
<comment type="similarity">
    <text evidence="2">Belongs to the short-chain dehydrogenases/reductases (SDR) family.</text>
</comment>
<evidence type="ECO:0000256" key="1">
    <source>
        <dbReference type="ARBA" id="ARBA00023002"/>
    </source>
</evidence>
<dbReference type="SUPFAM" id="SSF51735">
    <property type="entry name" value="NAD(P)-binding Rossmann-fold domains"/>
    <property type="match status" value="1"/>
</dbReference>
<organism evidence="3 4">
    <name type="scientific">Devosia chinhatensis</name>
    <dbReference type="NCBI Taxonomy" id="429727"/>
    <lineage>
        <taxon>Bacteria</taxon>
        <taxon>Pseudomonadati</taxon>
        <taxon>Pseudomonadota</taxon>
        <taxon>Alphaproteobacteria</taxon>
        <taxon>Hyphomicrobiales</taxon>
        <taxon>Devosiaceae</taxon>
        <taxon>Devosia</taxon>
    </lineage>
</organism>
<dbReference type="PRINTS" id="PR00080">
    <property type="entry name" value="SDRFAMILY"/>
</dbReference>
<dbReference type="PANTHER" id="PTHR43157">
    <property type="entry name" value="PHOSPHATIDYLINOSITOL-GLYCAN BIOSYNTHESIS CLASS F PROTEIN-RELATED"/>
    <property type="match status" value="1"/>
</dbReference>
<keyword evidence="4" id="KW-1185">Reference proteome</keyword>
<dbReference type="NCBIfam" id="NF004846">
    <property type="entry name" value="PRK06197.1"/>
    <property type="match status" value="1"/>
</dbReference>
<dbReference type="STRING" id="429727.VE26_13820"/>
<dbReference type="Proteomes" id="UP000033649">
    <property type="component" value="Unassembled WGS sequence"/>
</dbReference>
<dbReference type="RefSeq" id="WP_046105768.1">
    <property type="nucleotide sequence ID" value="NZ_JZEY01000061.1"/>
</dbReference>
<gene>
    <name evidence="3" type="ORF">VE26_13820</name>
</gene>
<keyword evidence="1" id="KW-0560">Oxidoreductase</keyword>
<reference evidence="3 4" key="1">
    <citation type="submission" date="2015-03" db="EMBL/GenBank/DDBJ databases">
        <authorList>
            <person name="Hassan Y."/>
            <person name="Lepp D."/>
            <person name="Li X.-Z."/>
            <person name="Zhou T."/>
        </authorList>
    </citation>
    <scope>NUCLEOTIDE SEQUENCE [LARGE SCALE GENOMIC DNA]</scope>
    <source>
        <strain evidence="3 4">IPL18</strain>
    </source>
</reference>
<protein>
    <recommendedName>
        <fullName evidence="5">Short-chain dehydrogenase</fullName>
    </recommendedName>
</protein>
<dbReference type="AlphaFoldDB" id="A0A0F5FHR0"/>